<proteinExistence type="predicted"/>
<protein>
    <submittedName>
        <fullName evidence="1">Uncharacterized protein</fullName>
    </submittedName>
</protein>
<sequence length="106" mass="12572">MRILRNNPRLSISDLEEKSKVWKSLTLWSKFVNDKVECLKNGVDVSNYFKVVAFFKRKNCGYSPKKSKTLTFEQVQRFINEAPDEKYLMLLYKISIYEVLMLLPQV</sequence>
<name>A0ABQ9JXF4_9CUCU</name>
<organism evidence="1 2">
    <name type="scientific">Molorchus minor</name>
    <dbReference type="NCBI Taxonomy" id="1323400"/>
    <lineage>
        <taxon>Eukaryota</taxon>
        <taxon>Metazoa</taxon>
        <taxon>Ecdysozoa</taxon>
        <taxon>Arthropoda</taxon>
        <taxon>Hexapoda</taxon>
        <taxon>Insecta</taxon>
        <taxon>Pterygota</taxon>
        <taxon>Neoptera</taxon>
        <taxon>Endopterygota</taxon>
        <taxon>Coleoptera</taxon>
        <taxon>Polyphaga</taxon>
        <taxon>Cucujiformia</taxon>
        <taxon>Chrysomeloidea</taxon>
        <taxon>Cerambycidae</taxon>
        <taxon>Lamiinae</taxon>
        <taxon>Monochamini</taxon>
        <taxon>Molorchus</taxon>
    </lineage>
</organism>
<gene>
    <name evidence="1" type="ORF">NQ317_017214</name>
</gene>
<keyword evidence="2" id="KW-1185">Reference proteome</keyword>
<accession>A0ABQ9JXF4</accession>
<evidence type="ECO:0000313" key="2">
    <source>
        <dbReference type="Proteomes" id="UP001162164"/>
    </source>
</evidence>
<evidence type="ECO:0000313" key="1">
    <source>
        <dbReference type="EMBL" id="KAJ8982412.1"/>
    </source>
</evidence>
<dbReference type="EMBL" id="JAPWTJ010000125">
    <property type="protein sequence ID" value="KAJ8982412.1"/>
    <property type="molecule type" value="Genomic_DNA"/>
</dbReference>
<comment type="caution">
    <text evidence="1">The sequence shown here is derived from an EMBL/GenBank/DDBJ whole genome shotgun (WGS) entry which is preliminary data.</text>
</comment>
<dbReference type="Proteomes" id="UP001162164">
    <property type="component" value="Unassembled WGS sequence"/>
</dbReference>
<reference evidence="1" key="1">
    <citation type="journal article" date="2023" name="Insect Mol. Biol.">
        <title>Genome sequencing provides insights into the evolution of gene families encoding plant cell wall-degrading enzymes in longhorned beetles.</title>
        <authorList>
            <person name="Shin N.R."/>
            <person name="Okamura Y."/>
            <person name="Kirsch R."/>
            <person name="Pauchet Y."/>
        </authorList>
    </citation>
    <scope>NUCLEOTIDE SEQUENCE</scope>
    <source>
        <tissue evidence="1">Midgut</tissue>
    </source>
</reference>